<name>A0A939GLS9_9BACT</name>
<reference evidence="1" key="1">
    <citation type="submission" date="2021-03" db="EMBL/GenBank/DDBJ databases">
        <title>Fibrella sp. HMF5335 genome sequencing and assembly.</title>
        <authorList>
            <person name="Kang H."/>
            <person name="Kim H."/>
            <person name="Bae S."/>
            <person name="Joh K."/>
        </authorList>
    </citation>
    <scope>NUCLEOTIDE SEQUENCE</scope>
    <source>
        <strain evidence="1">HMF5335</strain>
    </source>
</reference>
<organism evidence="1 2">
    <name type="scientific">Fibrella rubiginis</name>
    <dbReference type="NCBI Taxonomy" id="2817060"/>
    <lineage>
        <taxon>Bacteria</taxon>
        <taxon>Pseudomonadati</taxon>
        <taxon>Bacteroidota</taxon>
        <taxon>Cytophagia</taxon>
        <taxon>Cytophagales</taxon>
        <taxon>Spirosomataceae</taxon>
        <taxon>Fibrella</taxon>
    </lineage>
</organism>
<proteinExistence type="predicted"/>
<sequence length="63" mass="6745">MATTKKAHKKPLVVTLLNAKGEPIQGIIPGGELPVKDPFREIAGELSKHSRLVPSAVPYDGRS</sequence>
<dbReference type="AlphaFoldDB" id="A0A939GLS9"/>
<evidence type="ECO:0000313" key="1">
    <source>
        <dbReference type="EMBL" id="MBO0939704.1"/>
    </source>
</evidence>
<keyword evidence="2" id="KW-1185">Reference proteome</keyword>
<comment type="caution">
    <text evidence="1">The sequence shown here is derived from an EMBL/GenBank/DDBJ whole genome shotgun (WGS) entry which is preliminary data.</text>
</comment>
<accession>A0A939GLS9</accession>
<evidence type="ECO:0000313" key="2">
    <source>
        <dbReference type="Proteomes" id="UP000664034"/>
    </source>
</evidence>
<dbReference type="EMBL" id="JAFMYV010000016">
    <property type="protein sequence ID" value="MBO0939704.1"/>
    <property type="molecule type" value="Genomic_DNA"/>
</dbReference>
<protein>
    <submittedName>
        <fullName evidence="1">Uncharacterized protein</fullName>
    </submittedName>
</protein>
<gene>
    <name evidence="1" type="ORF">J2I47_24370</name>
</gene>
<dbReference type="RefSeq" id="WP_207367232.1">
    <property type="nucleotide sequence ID" value="NZ_JAFMYV010000016.1"/>
</dbReference>
<dbReference type="Proteomes" id="UP000664034">
    <property type="component" value="Unassembled WGS sequence"/>
</dbReference>